<name>A0A0K3AM84_BABMR</name>
<feature type="compositionally biased region" description="Low complexity" evidence="7">
    <location>
        <begin position="273"/>
        <end position="283"/>
    </location>
</feature>
<evidence type="ECO:0000256" key="2">
    <source>
        <dbReference type="ARBA" id="ARBA00010313"/>
    </source>
</evidence>
<dbReference type="GeneID" id="24424884"/>
<evidence type="ECO:0000256" key="3">
    <source>
        <dbReference type="ARBA" id="ARBA00022664"/>
    </source>
</evidence>
<comment type="similarity">
    <text evidence="2">Belongs to the fl(2)d family.</text>
</comment>
<dbReference type="PANTHER" id="PTHR15217">
    <property type="entry name" value="WILMS' TUMOR 1-ASSOCIATING PROTEIN"/>
    <property type="match status" value="1"/>
</dbReference>
<feature type="compositionally biased region" description="Basic and acidic residues" evidence="7">
    <location>
        <begin position="192"/>
        <end position="214"/>
    </location>
</feature>
<sequence length="299" mass="35159">MDFISDDLYGNNPELEFKKREYVYLSSIASLEFELERLKNTFSGLPLESLSSLSNNDVDTTLNLDGIPVHPLVKLELERLKKEVQEKDILLETATTEMNVATFDAQSLIGQRLVLKCKVLQEENKYLGKKILTLKCANPTTNSKYEYQDFLEGEIKKLHCIIEDLEIENERLSNTLKSLNKTYTPVATPTDRPGDRIHDNYLDNTYNKKDNHEGYHKSDKYERFEKSDKYDIYERCDRYEEKSYRSKHDSHRNKPHSNRHRDVNYSRRSASKSPGRSRSYRSPYHSHSHSHSSRHRHHN</sequence>
<dbReference type="KEGG" id="bmic:BMR1_03g01250"/>
<feature type="coiled-coil region" evidence="6">
    <location>
        <begin position="148"/>
        <end position="182"/>
    </location>
</feature>
<dbReference type="GO" id="GO:0016556">
    <property type="term" value="P:mRNA modification"/>
    <property type="evidence" value="ECO:0007669"/>
    <property type="project" value="InterPro"/>
</dbReference>
<reference evidence="8 9" key="2">
    <citation type="journal article" date="2013" name="PLoS ONE">
        <title>Whole genome mapping and re-organization of the nuclear and mitochondrial genomes of Babesia microti isolates.</title>
        <authorList>
            <person name="Cornillot E."/>
            <person name="Dassouli A."/>
            <person name="Garg A."/>
            <person name="Pachikara N."/>
            <person name="Randazzo S."/>
            <person name="Depoix D."/>
            <person name="Carcy B."/>
            <person name="Delbecq S."/>
            <person name="Frutos R."/>
            <person name="Silva J.C."/>
            <person name="Sutton R."/>
            <person name="Krause P.J."/>
            <person name="Mamoun C.B."/>
        </authorList>
    </citation>
    <scope>NUCLEOTIDE SEQUENCE [LARGE SCALE GENOMIC DNA]</scope>
    <source>
        <strain evidence="8 9">RI</strain>
    </source>
</reference>
<evidence type="ECO:0000256" key="4">
    <source>
        <dbReference type="ARBA" id="ARBA00023187"/>
    </source>
</evidence>
<dbReference type="OrthoDB" id="3366661at2759"/>
<dbReference type="RefSeq" id="XP_012648860.1">
    <property type="nucleotide sequence ID" value="XM_012793406.1"/>
</dbReference>
<keyword evidence="9" id="KW-1185">Reference proteome</keyword>
<evidence type="ECO:0000256" key="1">
    <source>
        <dbReference type="ARBA" id="ARBA00004123"/>
    </source>
</evidence>
<protein>
    <recommendedName>
        <fullName evidence="10">Pre-mRNA-splicing regulator WTAP</fullName>
    </recommendedName>
</protein>
<dbReference type="Proteomes" id="UP000002899">
    <property type="component" value="Chromosome III"/>
</dbReference>
<dbReference type="InterPro" id="IPR033757">
    <property type="entry name" value="WTAP"/>
</dbReference>
<proteinExistence type="inferred from homology"/>
<feature type="compositionally biased region" description="Basic residues" evidence="7">
    <location>
        <begin position="284"/>
        <end position="299"/>
    </location>
</feature>
<keyword evidence="6" id="KW-0175">Coiled coil</keyword>
<dbReference type="AlphaFoldDB" id="A0A0K3AM84"/>
<organism evidence="8 9">
    <name type="scientific">Babesia microti (strain RI)</name>
    <dbReference type="NCBI Taxonomy" id="1133968"/>
    <lineage>
        <taxon>Eukaryota</taxon>
        <taxon>Sar</taxon>
        <taxon>Alveolata</taxon>
        <taxon>Apicomplexa</taxon>
        <taxon>Aconoidasida</taxon>
        <taxon>Piroplasmida</taxon>
        <taxon>Babesiidae</taxon>
        <taxon>Babesia</taxon>
    </lineage>
</organism>
<evidence type="ECO:0000256" key="6">
    <source>
        <dbReference type="SAM" id="Coils"/>
    </source>
</evidence>
<dbReference type="PANTHER" id="PTHR15217:SF0">
    <property type="entry name" value="PRE-MRNA-SPLICING REGULATOR WTAP"/>
    <property type="match status" value="1"/>
</dbReference>
<dbReference type="VEuPathDB" id="PiroplasmaDB:BMR1_03g01250"/>
<dbReference type="Pfam" id="PF17098">
    <property type="entry name" value="Wtap"/>
    <property type="match status" value="1"/>
</dbReference>
<evidence type="ECO:0000313" key="9">
    <source>
        <dbReference type="Proteomes" id="UP000002899"/>
    </source>
</evidence>
<keyword evidence="5" id="KW-0539">Nucleus</keyword>
<dbReference type="GO" id="GO:0008380">
    <property type="term" value="P:RNA splicing"/>
    <property type="evidence" value="ECO:0007669"/>
    <property type="project" value="UniProtKB-KW"/>
</dbReference>
<accession>A0A0K3AM84</accession>
<evidence type="ECO:0000256" key="5">
    <source>
        <dbReference type="ARBA" id="ARBA00023242"/>
    </source>
</evidence>
<comment type="subcellular location">
    <subcellularLocation>
        <location evidence="1">Nucleus</location>
    </subcellularLocation>
</comment>
<dbReference type="GO" id="GO:0006397">
    <property type="term" value="P:mRNA processing"/>
    <property type="evidence" value="ECO:0007669"/>
    <property type="project" value="UniProtKB-KW"/>
</dbReference>
<dbReference type="EMBL" id="LN871598">
    <property type="protein sequence ID" value="CTQ40849.1"/>
    <property type="molecule type" value="Genomic_DNA"/>
</dbReference>
<reference evidence="8 9" key="3">
    <citation type="journal article" date="2016" name="Sci. Rep.">
        <title>Genome-wide diversity and gene expression profiling of Babesia microti isolates identify polymorphic genes that mediate host-pathogen interactions.</title>
        <authorList>
            <person name="Silva J.C."/>
            <person name="Cornillot E."/>
            <person name="McCracken C."/>
            <person name="Usmani-Brown S."/>
            <person name="Dwivedi A."/>
            <person name="Ifeonu O.O."/>
            <person name="Crabtree J."/>
            <person name="Gotia H.T."/>
            <person name="Virji A.Z."/>
            <person name="Reynes C."/>
            <person name="Colinge J."/>
            <person name="Kumar V."/>
            <person name="Lawres L."/>
            <person name="Pazzi J.E."/>
            <person name="Pablo J.V."/>
            <person name="Hung C."/>
            <person name="Brancato J."/>
            <person name="Kumari P."/>
            <person name="Orvis J."/>
            <person name="Tretina K."/>
            <person name="Chibucos M."/>
            <person name="Ott S."/>
            <person name="Sadzewicz L."/>
            <person name="Sengamalay N."/>
            <person name="Shetty A.C."/>
            <person name="Su Q."/>
            <person name="Tallon L."/>
            <person name="Fraser C.M."/>
            <person name="Frutos R."/>
            <person name="Molina D.M."/>
            <person name="Krause P.J."/>
            <person name="Ben Mamoun C."/>
        </authorList>
    </citation>
    <scope>NUCLEOTIDE SEQUENCE [LARGE SCALE GENOMIC DNA]</scope>
    <source>
        <strain evidence="8 9">RI</strain>
    </source>
</reference>
<keyword evidence="3" id="KW-0507">mRNA processing</keyword>
<dbReference type="GO" id="GO:0000381">
    <property type="term" value="P:regulation of alternative mRNA splicing, via spliceosome"/>
    <property type="evidence" value="ECO:0007669"/>
    <property type="project" value="InterPro"/>
</dbReference>
<evidence type="ECO:0000256" key="7">
    <source>
        <dbReference type="SAM" id="MobiDB-lite"/>
    </source>
</evidence>
<feature type="compositionally biased region" description="Basic residues" evidence="7">
    <location>
        <begin position="248"/>
        <end position="259"/>
    </location>
</feature>
<feature type="region of interest" description="Disordered" evidence="7">
    <location>
        <begin position="183"/>
        <end position="214"/>
    </location>
</feature>
<evidence type="ECO:0008006" key="10">
    <source>
        <dbReference type="Google" id="ProtNLM"/>
    </source>
</evidence>
<reference evidence="8 9" key="1">
    <citation type="journal article" date="2012" name="Nucleic Acids Res.">
        <title>Sequencing of the smallest Apicomplexan genome from the human pathogen Babesia microti.</title>
        <authorList>
            <person name="Cornillot E."/>
            <person name="Hadj-Kaddour K."/>
            <person name="Dassouli A."/>
            <person name="Noel B."/>
            <person name="Ranwez V."/>
            <person name="Vacherie B."/>
            <person name="Augagneur Y."/>
            <person name="Bres V."/>
            <person name="Duclos A."/>
            <person name="Randazzo S."/>
            <person name="Carcy B."/>
            <person name="Debierre-Grockiego F."/>
            <person name="Delbecq S."/>
            <person name="Moubri-Menage K."/>
            <person name="Shams-Eldin H."/>
            <person name="Usmani-Brown S."/>
            <person name="Bringaud F."/>
            <person name="Wincker P."/>
            <person name="Vivares C.P."/>
            <person name="Schwarz R.T."/>
            <person name="Schetters T.P."/>
            <person name="Krause P.J."/>
            <person name="Gorenflot A."/>
            <person name="Berry V."/>
            <person name="Barbe V."/>
            <person name="Ben Mamoun C."/>
        </authorList>
    </citation>
    <scope>NUCLEOTIDE SEQUENCE [LARGE SCALE GENOMIC DNA]</scope>
    <source>
        <strain evidence="8 9">RI</strain>
    </source>
</reference>
<evidence type="ECO:0000313" key="8">
    <source>
        <dbReference type="EMBL" id="CTQ40849.1"/>
    </source>
</evidence>
<keyword evidence="4" id="KW-0508">mRNA splicing</keyword>
<feature type="region of interest" description="Disordered" evidence="7">
    <location>
        <begin position="241"/>
        <end position="299"/>
    </location>
</feature>
<dbReference type="GO" id="GO:0005634">
    <property type="term" value="C:nucleus"/>
    <property type="evidence" value="ECO:0007669"/>
    <property type="project" value="UniProtKB-SubCell"/>
</dbReference>